<sequence length="82" mass="9025">MSSKLSSASTARKSLHDAALDPTGSSSSSGSDAAPSEEEDEEELENVSQGNGSSRRRYRQRIHFNVEQLQAVYHLPLKTYQL</sequence>
<protein>
    <submittedName>
        <fullName evidence="2">Uncharacterized protein</fullName>
    </submittedName>
</protein>
<keyword evidence="3" id="KW-1185">Reference proteome</keyword>
<feature type="compositionally biased region" description="Acidic residues" evidence="1">
    <location>
        <begin position="35"/>
        <end position="45"/>
    </location>
</feature>
<dbReference type="OrthoDB" id="6270329at2759"/>
<gene>
    <name evidence="2" type="ORF">PHYBOEH_009012</name>
</gene>
<feature type="compositionally biased region" description="Polar residues" evidence="1">
    <location>
        <begin position="1"/>
        <end position="12"/>
    </location>
</feature>
<reference evidence="2" key="1">
    <citation type="submission" date="2021-02" db="EMBL/GenBank/DDBJ databases">
        <authorList>
            <person name="Palmer J.M."/>
        </authorList>
    </citation>
    <scope>NUCLEOTIDE SEQUENCE</scope>
    <source>
        <strain evidence="2">SCRP23</strain>
    </source>
</reference>
<organism evidence="2 3">
    <name type="scientific">Phytophthora boehmeriae</name>
    <dbReference type="NCBI Taxonomy" id="109152"/>
    <lineage>
        <taxon>Eukaryota</taxon>
        <taxon>Sar</taxon>
        <taxon>Stramenopiles</taxon>
        <taxon>Oomycota</taxon>
        <taxon>Peronosporomycetes</taxon>
        <taxon>Peronosporales</taxon>
        <taxon>Peronosporaceae</taxon>
        <taxon>Phytophthora</taxon>
    </lineage>
</organism>
<dbReference type="EMBL" id="JAGDFL010000548">
    <property type="protein sequence ID" value="KAG7385475.1"/>
    <property type="molecule type" value="Genomic_DNA"/>
</dbReference>
<evidence type="ECO:0000313" key="3">
    <source>
        <dbReference type="Proteomes" id="UP000693981"/>
    </source>
</evidence>
<feature type="compositionally biased region" description="Low complexity" evidence="1">
    <location>
        <begin position="20"/>
        <end position="34"/>
    </location>
</feature>
<dbReference type="AlphaFoldDB" id="A0A8T1VVY4"/>
<proteinExistence type="predicted"/>
<evidence type="ECO:0000313" key="2">
    <source>
        <dbReference type="EMBL" id="KAG7385475.1"/>
    </source>
</evidence>
<dbReference type="Proteomes" id="UP000693981">
    <property type="component" value="Unassembled WGS sequence"/>
</dbReference>
<accession>A0A8T1VVY4</accession>
<evidence type="ECO:0000256" key="1">
    <source>
        <dbReference type="SAM" id="MobiDB-lite"/>
    </source>
</evidence>
<feature type="region of interest" description="Disordered" evidence="1">
    <location>
        <begin position="1"/>
        <end position="56"/>
    </location>
</feature>
<name>A0A8T1VVY4_9STRA</name>
<comment type="caution">
    <text evidence="2">The sequence shown here is derived from an EMBL/GenBank/DDBJ whole genome shotgun (WGS) entry which is preliminary data.</text>
</comment>